<protein>
    <submittedName>
        <fullName evidence="3">Uncharacterized protein</fullName>
    </submittedName>
</protein>
<dbReference type="EMBL" id="AP028212">
    <property type="protein sequence ID" value="BEI87906.1"/>
    <property type="molecule type" value="Genomic_DNA"/>
</dbReference>
<organism evidence="3 4">
    <name type="scientific">Cutaneotrichosporon cavernicola</name>
    <dbReference type="NCBI Taxonomy" id="279322"/>
    <lineage>
        <taxon>Eukaryota</taxon>
        <taxon>Fungi</taxon>
        <taxon>Dikarya</taxon>
        <taxon>Basidiomycota</taxon>
        <taxon>Agaricomycotina</taxon>
        <taxon>Tremellomycetes</taxon>
        <taxon>Trichosporonales</taxon>
        <taxon>Trichosporonaceae</taxon>
        <taxon>Cutaneotrichosporon</taxon>
    </lineage>
</organism>
<feature type="region of interest" description="Disordered" evidence="2">
    <location>
        <begin position="287"/>
        <end position="332"/>
    </location>
</feature>
<dbReference type="AlphaFoldDB" id="A0AA48KYT5"/>
<feature type="compositionally biased region" description="Low complexity" evidence="2">
    <location>
        <begin position="507"/>
        <end position="520"/>
    </location>
</feature>
<evidence type="ECO:0000313" key="4">
    <source>
        <dbReference type="Proteomes" id="UP001233271"/>
    </source>
</evidence>
<accession>A0AA48KYT5</accession>
<reference evidence="3" key="1">
    <citation type="journal article" date="2023" name="BMC Genomics">
        <title>Chromosome-level genome assemblies of Cutaneotrichosporon spp. (Trichosporonales, Basidiomycota) reveal imbalanced evolution between nucleotide sequences and chromosome synteny.</title>
        <authorList>
            <person name="Kobayashi Y."/>
            <person name="Kayamori A."/>
            <person name="Aoki K."/>
            <person name="Shiwa Y."/>
            <person name="Matsutani M."/>
            <person name="Fujita N."/>
            <person name="Sugita T."/>
            <person name="Iwasaki W."/>
            <person name="Tanaka N."/>
            <person name="Takashima M."/>
        </authorList>
    </citation>
    <scope>NUCLEOTIDE SEQUENCE</scope>
    <source>
        <strain evidence="3">HIS019</strain>
    </source>
</reference>
<feature type="region of interest" description="Disordered" evidence="2">
    <location>
        <begin position="666"/>
        <end position="708"/>
    </location>
</feature>
<evidence type="ECO:0000256" key="2">
    <source>
        <dbReference type="SAM" id="MobiDB-lite"/>
    </source>
</evidence>
<proteinExistence type="predicted"/>
<name>A0AA48KYT5_9TREE</name>
<feature type="coiled-coil region" evidence="1">
    <location>
        <begin position="241"/>
        <end position="282"/>
    </location>
</feature>
<feature type="region of interest" description="Disordered" evidence="2">
    <location>
        <begin position="1"/>
        <end position="134"/>
    </location>
</feature>
<evidence type="ECO:0000313" key="3">
    <source>
        <dbReference type="EMBL" id="BEI87906.1"/>
    </source>
</evidence>
<keyword evidence="4" id="KW-1185">Reference proteome</keyword>
<feature type="compositionally biased region" description="Low complexity" evidence="2">
    <location>
        <begin position="437"/>
        <end position="458"/>
    </location>
</feature>
<gene>
    <name evidence="3" type="ORF">CcaverHIS019_0106240</name>
</gene>
<sequence>MYTTALPQRPRPPGARRGPLRATAGEAPPLPSKHSLRMQESPTVGKGAGYDLYTSPVQRSGVRRRPLSLLSEASVLSPPPPYGRGLAPFPDDKASPMAIPPPPPEVLESGPSSVRNSLIDNDVPGPEGDETEPWNTLTLRGVQKLIRQHEFEAMSDTLQGRLLELTSSPNATLPSQFDLDEGVSPHRSPTYRLSPHGRRLRTVPSDPGLAFSRPRSRVTSHTDARDLRLAAIRAEEDASTIAQLEDALAEARDGEEAQRKAAARLRRDLLRMKRELEHAEEAIIDNQRYVSPSDTDRDRLRSVESFTQSGSEPRLRARGSYGPPPDDEPVVWGATAIPEFPRYDDMTSDVETEVADEPTSSEDVSTSSSITTEESTVKETSAPQEPSSSTAPSSDVGSDSPASPVVVLERAARPRPLITTLTFASPPRDSISTPQMSINSASLPSSASAQTTPVGTGPRRSRSVRTGGTGSNLLRESMRVRTRSFNSGPQYISTPGHSRKSSDVDWAAEPSPCPSSASYSSELSIIDSVRSIYSAVVGVHRSLGSELGSGFHPTPTRTNEDMAGPPTEMGLSAPVTPLNMIQKARHARYPSNPTAMFHFRGTLESPSQLGAYDSEYPDAPIRRGPVAENWTPQAWPTPCPPPRDGSSDMDYTEELQIPKLVTPEPLHARRGWPSQPGAGAGLTPSPRYTTGLAPCTDPWDEYSDRLTPSPRTRNLRPLLLLTRPATHARTSSLALAKDRSASRAGFKFGRVPPQPVPEPTPSNIVVAYTRGARHVPPAAKPPIVRLPVTIPGRITHDLFCLILVLLDYLEWFIILLYRFTVDFRAGPAGAESALGFKRRQHPRRFYL</sequence>
<feature type="compositionally biased region" description="Polar residues" evidence="2">
    <location>
        <begin position="110"/>
        <end position="119"/>
    </location>
</feature>
<feature type="compositionally biased region" description="Polar residues" evidence="2">
    <location>
        <begin position="382"/>
        <end position="401"/>
    </location>
</feature>
<dbReference type="RefSeq" id="XP_060453172.1">
    <property type="nucleotide sequence ID" value="XM_060602389.1"/>
</dbReference>
<dbReference type="KEGG" id="ccac:CcaHIS019_0106240"/>
<feature type="region of interest" description="Disordered" evidence="2">
    <location>
        <begin position="350"/>
        <end position="520"/>
    </location>
</feature>
<dbReference type="Proteomes" id="UP001233271">
    <property type="component" value="Chromosome 1"/>
</dbReference>
<evidence type="ECO:0000256" key="1">
    <source>
        <dbReference type="SAM" id="Coils"/>
    </source>
</evidence>
<feature type="compositionally biased region" description="Low complexity" evidence="2">
    <location>
        <begin position="361"/>
        <end position="381"/>
    </location>
</feature>
<feature type="compositionally biased region" description="Polar residues" evidence="2">
    <location>
        <begin position="483"/>
        <end position="496"/>
    </location>
</feature>
<dbReference type="GeneID" id="85491777"/>
<feature type="compositionally biased region" description="Acidic residues" evidence="2">
    <location>
        <begin position="350"/>
        <end position="360"/>
    </location>
</feature>
<feature type="region of interest" description="Disordered" evidence="2">
    <location>
        <begin position="175"/>
        <end position="218"/>
    </location>
</feature>
<keyword evidence="1" id="KW-0175">Coiled coil</keyword>